<keyword evidence="1" id="KW-0175">Coiled coil</keyword>
<dbReference type="InterPro" id="IPR040349">
    <property type="entry name" value="Csm1/Pcs1"/>
</dbReference>
<dbReference type="InterPro" id="IPR038608">
    <property type="entry name" value="Csm1/Pcs1_C_sf"/>
</dbReference>
<dbReference type="EMBL" id="JAGPNK010000001">
    <property type="protein sequence ID" value="KAH7327875.1"/>
    <property type="molecule type" value="Genomic_DNA"/>
</dbReference>
<feature type="region of interest" description="Disordered" evidence="2">
    <location>
        <begin position="1"/>
        <end position="159"/>
    </location>
</feature>
<dbReference type="GO" id="GO:0072686">
    <property type="term" value="C:mitotic spindle"/>
    <property type="evidence" value="ECO:0007669"/>
    <property type="project" value="TreeGrafter"/>
</dbReference>
<evidence type="ECO:0000313" key="5">
    <source>
        <dbReference type="Proteomes" id="UP000813444"/>
    </source>
</evidence>
<dbReference type="GO" id="GO:0033551">
    <property type="term" value="C:monopolin complex"/>
    <property type="evidence" value="ECO:0007669"/>
    <property type="project" value="InterPro"/>
</dbReference>
<evidence type="ECO:0000256" key="2">
    <source>
        <dbReference type="SAM" id="MobiDB-lite"/>
    </source>
</evidence>
<dbReference type="GO" id="GO:0005730">
    <property type="term" value="C:nucleolus"/>
    <property type="evidence" value="ECO:0007669"/>
    <property type="project" value="TreeGrafter"/>
</dbReference>
<dbReference type="Pfam" id="PF12539">
    <property type="entry name" value="Csm1"/>
    <property type="match status" value="1"/>
</dbReference>
<accession>A0A8K0SXF6</accession>
<dbReference type="CDD" id="cd23787">
    <property type="entry name" value="RWD_CSM1"/>
    <property type="match status" value="1"/>
</dbReference>
<feature type="domain" description="Monopolin complex subunit Csm1/Pcs1 C-terminal" evidence="3">
    <location>
        <begin position="360"/>
        <end position="446"/>
    </location>
</feature>
<dbReference type="PANTHER" id="PTHR28006:SF1">
    <property type="entry name" value="MONOPOLIN COMPLEX SUBUNIT CSM1"/>
    <property type="match status" value="1"/>
</dbReference>
<dbReference type="Proteomes" id="UP000813444">
    <property type="component" value="Unassembled WGS sequence"/>
</dbReference>
<feature type="coiled-coil region" evidence="1">
    <location>
        <begin position="218"/>
        <end position="330"/>
    </location>
</feature>
<feature type="compositionally biased region" description="Polar residues" evidence="2">
    <location>
        <begin position="30"/>
        <end position="44"/>
    </location>
</feature>
<sequence>MPPRGRAKAQLAGLAGSDSEPDFDSFEPMQITSARNSKPPTTATKPLRGRPPAANKVTKPATRNTRRASDPVTTAVLSPAKSALADKITMSSARPRRGAKPMANQEDDLSKPAHPYAPEEPRASVARGRPRATRSAVSTPASASKTSAIKPRRGRPPAQRTIQTIAEIPETQPPEPANNAMPQDDTMELDDHRVVSEPVLRNWTPETELDDVSMRRRLGDLMRKYDSLEMRYRDLREVGIKEAERNFERLKKQMDENAEASNELISQLREEVATQRALARRGDQAQQQLESTEDRVMELEKQVTEATTALDRARAEIKTLSTKLAAARAAEASVKAPGSALKNGAANSRNVPSEALQAAQLKEDLYGELTGLMILGYKRAAKEDVFNCLQAGANGTLHFKLSLDNPDDVEYEDAEVTYRPQLEANRDEELMSLLPDYLLEEITFPKPQASNFYNRVRKSLME</sequence>
<evidence type="ECO:0000313" key="4">
    <source>
        <dbReference type="EMBL" id="KAH7327875.1"/>
    </source>
</evidence>
<organism evidence="4 5">
    <name type="scientific">Stachybotrys elegans</name>
    <dbReference type="NCBI Taxonomy" id="80388"/>
    <lineage>
        <taxon>Eukaryota</taxon>
        <taxon>Fungi</taxon>
        <taxon>Dikarya</taxon>
        <taxon>Ascomycota</taxon>
        <taxon>Pezizomycotina</taxon>
        <taxon>Sordariomycetes</taxon>
        <taxon>Hypocreomycetidae</taxon>
        <taxon>Hypocreales</taxon>
        <taxon>Stachybotryaceae</taxon>
        <taxon>Stachybotrys</taxon>
    </lineage>
</organism>
<reference evidence="4" key="1">
    <citation type="journal article" date="2021" name="Nat. Commun.">
        <title>Genetic determinants of endophytism in the Arabidopsis root mycobiome.</title>
        <authorList>
            <person name="Mesny F."/>
            <person name="Miyauchi S."/>
            <person name="Thiergart T."/>
            <person name="Pickel B."/>
            <person name="Atanasova L."/>
            <person name="Karlsson M."/>
            <person name="Huettel B."/>
            <person name="Barry K.W."/>
            <person name="Haridas S."/>
            <person name="Chen C."/>
            <person name="Bauer D."/>
            <person name="Andreopoulos W."/>
            <person name="Pangilinan J."/>
            <person name="LaButti K."/>
            <person name="Riley R."/>
            <person name="Lipzen A."/>
            <person name="Clum A."/>
            <person name="Drula E."/>
            <person name="Henrissat B."/>
            <person name="Kohler A."/>
            <person name="Grigoriev I.V."/>
            <person name="Martin F.M."/>
            <person name="Hacquard S."/>
        </authorList>
    </citation>
    <scope>NUCLEOTIDE SEQUENCE</scope>
    <source>
        <strain evidence="4">MPI-CAGE-CH-0235</strain>
    </source>
</reference>
<feature type="compositionally biased region" description="Polar residues" evidence="2">
    <location>
        <begin position="135"/>
        <end position="147"/>
    </location>
</feature>
<gene>
    <name evidence="4" type="ORF">B0I35DRAFT_403331</name>
</gene>
<comment type="caution">
    <text evidence="4">The sequence shown here is derived from an EMBL/GenBank/DDBJ whole genome shotgun (WGS) entry which is preliminary data.</text>
</comment>
<name>A0A8K0SXF6_9HYPO</name>
<evidence type="ECO:0000256" key="1">
    <source>
        <dbReference type="SAM" id="Coils"/>
    </source>
</evidence>
<dbReference type="OrthoDB" id="2431049at2759"/>
<dbReference type="AlphaFoldDB" id="A0A8K0SXF6"/>
<dbReference type="GO" id="GO:0045144">
    <property type="term" value="P:meiotic sister chromatid segregation"/>
    <property type="evidence" value="ECO:0007669"/>
    <property type="project" value="TreeGrafter"/>
</dbReference>
<keyword evidence="5" id="KW-1185">Reference proteome</keyword>
<dbReference type="GO" id="GO:1990644">
    <property type="term" value="F:microtubule site clamp"/>
    <property type="evidence" value="ECO:0007669"/>
    <property type="project" value="TreeGrafter"/>
</dbReference>
<dbReference type="GO" id="GO:0034506">
    <property type="term" value="C:chromosome, centromeric core domain"/>
    <property type="evidence" value="ECO:0007669"/>
    <property type="project" value="TreeGrafter"/>
</dbReference>
<proteinExistence type="predicted"/>
<dbReference type="FunFam" id="3.90.1150.80:FF:000001">
    <property type="entry name" value="Chromosome segregation protein (Pcs1)"/>
    <property type="match status" value="1"/>
</dbReference>
<dbReference type="Gene3D" id="3.90.1150.80">
    <property type="match status" value="1"/>
</dbReference>
<dbReference type="GO" id="GO:0051315">
    <property type="term" value="P:attachment of mitotic spindle microtubules to kinetochore"/>
    <property type="evidence" value="ECO:0007669"/>
    <property type="project" value="TreeGrafter"/>
</dbReference>
<protein>
    <submittedName>
        <fullName evidence="4">Chromosome segregation protein Csm1/Pcs1-domain-containing protein</fullName>
    </submittedName>
</protein>
<evidence type="ECO:0000259" key="3">
    <source>
        <dbReference type="Pfam" id="PF12539"/>
    </source>
</evidence>
<dbReference type="InterPro" id="IPR020981">
    <property type="entry name" value="Csm1/Pcs1_C"/>
</dbReference>
<dbReference type="PANTHER" id="PTHR28006">
    <property type="entry name" value="MONOPOLIN COMPLEX SUBUNIT CSM1"/>
    <property type="match status" value="1"/>
</dbReference>